<evidence type="ECO:0000256" key="2">
    <source>
        <dbReference type="ARBA" id="ARBA00006602"/>
    </source>
</evidence>
<evidence type="ECO:0000256" key="3">
    <source>
        <dbReference type="ARBA" id="ARBA00022448"/>
    </source>
</evidence>
<organism evidence="8 9">
    <name type="scientific">Exiguobacterium aestuarii</name>
    <dbReference type="NCBI Taxonomy" id="273527"/>
    <lineage>
        <taxon>Bacteria</taxon>
        <taxon>Bacillati</taxon>
        <taxon>Bacillota</taxon>
        <taxon>Bacilli</taxon>
        <taxon>Bacillales</taxon>
        <taxon>Bacillales Family XII. Incertae Sedis</taxon>
        <taxon>Exiguobacterium</taxon>
    </lineage>
</organism>
<evidence type="ECO:0000256" key="4">
    <source>
        <dbReference type="ARBA" id="ARBA00022795"/>
    </source>
</evidence>
<dbReference type="InterPro" id="IPR018035">
    <property type="entry name" value="Flagellar_FliH/T3SS_HrpE"/>
</dbReference>
<gene>
    <name evidence="8" type="ORF">ACFQO8_08075</name>
</gene>
<proteinExistence type="inferred from homology"/>
<keyword evidence="4" id="KW-1005">Bacterial flagellum biogenesis</keyword>
<feature type="domain" description="Flagellar assembly protein FliH/Type III secretion system HrpE" evidence="7">
    <location>
        <begin position="102"/>
        <end position="221"/>
    </location>
</feature>
<dbReference type="Proteomes" id="UP001596439">
    <property type="component" value="Unassembled WGS sequence"/>
</dbReference>
<evidence type="ECO:0000256" key="6">
    <source>
        <dbReference type="ARBA" id="ARBA00023225"/>
    </source>
</evidence>
<keyword evidence="5" id="KW-0653">Protein transport</keyword>
<evidence type="ECO:0000313" key="8">
    <source>
        <dbReference type="EMBL" id="MFC7390101.1"/>
    </source>
</evidence>
<comment type="function">
    <text evidence="1">Needed for flagellar regrowth and assembly.</text>
</comment>
<keyword evidence="9" id="KW-1185">Reference proteome</keyword>
<sequence length="241" mass="27891">MTSLSNVIKRQRATSHIPQRIESKRLESSIPDSIESIDHHQVIESRYEKLRQDEDAFQQFQLTEMERLEHLKQEAFEQARSEGYEAGLLQGRQDGYAEFEDITTRLNSVSTELEQLFQEKWKQAEVSLIDLAIAVSAHVTTDLVRKDETLFAAMIQEQMAQLIDAEALTIYVHPTRLASIQRFESMWRDEETPPLKYRGESSLDETSVRIESPHRGNEIDLSYSFERIKAKIEEVLADGAY</sequence>
<evidence type="ECO:0000313" key="9">
    <source>
        <dbReference type="Proteomes" id="UP001596439"/>
    </source>
</evidence>
<dbReference type="InterPro" id="IPR051472">
    <property type="entry name" value="T3SS_Stator/FliH"/>
</dbReference>
<dbReference type="EMBL" id="JBHTCE010000001">
    <property type="protein sequence ID" value="MFC7390101.1"/>
    <property type="molecule type" value="Genomic_DNA"/>
</dbReference>
<keyword evidence="3" id="KW-0813">Transport</keyword>
<comment type="similarity">
    <text evidence="2">Belongs to the FliH family.</text>
</comment>
<reference evidence="9" key="1">
    <citation type="journal article" date="2019" name="Int. J. Syst. Evol. Microbiol.">
        <title>The Global Catalogue of Microorganisms (GCM) 10K type strain sequencing project: providing services to taxonomists for standard genome sequencing and annotation.</title>
        <authorList>
            <consortium name="The Broad Institute Genomics Platform"/>
            <consortium name="The Broad Institute Genome Sequencing Center for Infectious Disease"/>
            <person name="Wu L."/>
            <person name="Ma J."/>
        </authorList>
    </citation>
    <scope>NUCLEOTIDE SEQUENCE [LARGE SCALE GENOMIC DNA]</scope>
    <source>
        <strain evidence="9">CCUG 55590</strain>
    </source>
</reference>
<dbReference type="Pfam" id="PF02108">
    <property type="entry name" value="FliH"/>
    <property type="match status" value="1"/>
</dbReference>
<keyword evidence="6" id="KW-1006">Bacterial flagellum protein export</keyword>
<protein>
    <submittedName>
        <fullName evidence="8">FliH/SctL family protein</fullName>
    </submittedName>
</protein>
<evidence type="ECO:0000256" key="5">
    <source>
        <dbReference type="ARBA" id="ARBA00022927"/>
    </source>
</evidence>
<comment type="caution">
    <text evidence="8">The sequence shown here is derived from an EMBL/GenBank/DDBJ whole genome shotgun (WGS) entry which is preliminary data.</text>
</comment>
<dbReference type="RefSeq" id="WP_214788816.1">
    <property type="nucleotide sequence ID" value="NZ_JANIEL010000043.1"/>
</dbReference>
<accession>A0ABW2PL26</accession>
<dbReference type="PANTHER" id="PTHR34982:SF1">
    <property type="entry name" value="FLAGELLAR ASSEMBLY PROTEIN FLIH"/>
    <property type="match status" value="1"/>
</dbReference>
<name>A0ABW2PL26_9BACL</name>
<evidence type="ECO:0000259" key="7">
    <source>
        <dbReference type="Pfam" id="PF02108"/>
    </source>
</evidence>
<evidence type="ECO:0000256" key="1">
    <source>
        <dbReference type="ARBA" id="ARBA00003041"/>
    </source>
</evidence>
<dbReference type="PANTHER" id="PTHR34982">
    <property type="entry name" value="YOP PROTEINS TRANSLOCATION PROTEIN L"/>
    <property type="match status" value="1"/>
</dbReference>